<dbReference type="Proteomes" id="UP000190539">
    <property type="component" value="Unassembled WGS sequence"/>
</dbReference>
<comment type="caution">
    <text evidence="9">The sequence shown here is derived from an EMBL/GenBank/DDBJ whole genome shotgun (WGS) entry which is preliminary data.</text>
</comment>
<dbReference type="EMBL" id="MVFC01000013">
    <property type="protein sequence ID" value="OON77950.1"/>
    <property type="molecule type" value="Genomic_DNA"/>
</dbReference>
<keyword evidence="9" id="KW-0547">Nucleotide-binding</keyword>
<evidence type="ECO:0000256" key="4">
    <source>
        <dbReference type="ARBA" id="ARBA00022679"/>
    </source>
</evidence>
<accession>A0A1V4A7Y9</accession>
<evidence type="ECO:0000256" key="6">
    <source>
        <dbReference type="SAM" id="Coils"/>
    </source>
</evidence>
<dbReference type="AlphaFoldDB" id="A0A1V4A7Y9"/>
<dbReference type="STRING" id="83656.B1H18_17075"/>
<evidence type="ECO:0000256" key="2">
    <source>
        <dbReference type="ARBA" id="ARBA00012438"/>
    </source>
</evidence>
<evidence type="ECO:0000259" key="8">
    <source>
        <dbReference type="Pfam" id="PF02518"/>
    </source>
</evidence>
<evidence type="ECO:0000256" key="3">
    <source>
        <dbReference type="ARBA" id="ARBA00022553"/>
    </source>
</evidence>
<feature type="coiled-coil region" evidence="6">
    <location>
        <begin position="52"/>
        <end position="83"/>
    </location>
</feature>
<name>A0A1V4A7Y9_9ACTN</name>
<proteinExistence type="predicted"/>
<dbReference type="PANTHER" id="PTHR45436:SF5">
    <property type="entry name" value="SENSOR HISTIDINE KINASE TRCS"/>
    <property type="match status" value="1"/>
</dbReference>
<comment type="catalytic activity">
    <reaction evidence="1">
        <text>ATP + protein L-histidine = ADP + protein N-phospho-L-histidine.</text>
        <dbReference type="EC" id="2.7.13.3"/>
    </reaction>
</comment>
<keyword evidence="6" id="KW-0175">Coiled coil</keyword>
<dbReference type="InterPro" id="IPR003594">
    <property type="entry name" value="HATPase_dom"/>
</dbReference>
<evidence type="ECO:0000256" key="5">
    <source>
        <dbReference type="ARBA" id="ARBA00022777"/>
    </source>
</evidence>
<dbReference type="InterPro" id="IPR036890">
    <property type="entry name" value="HATPase_C_sf"/>
</dbReference>
<feature type="compositionally biased region" description="Basic and acidic residues" evidence="7">
    <location>
        <begin position="382"/>
        <end position="399"/>
    </location>
</feature>
<dbReference type="EC" id="2.7.13.3" evidence="2"/>
<evidence type="ECO:0000256" key="7">
    <source>
        <dbReference type="SAM" id="MobiDB-lite"/>
    </source>
</evidence>
<organism evidence="9 10">
    <name type="scientific">Streptomyces tsukubensis</name>
    <dbReference type="NCBI Taxonomy" id="83656"/>
    <lineage>
        <taxon>Bacteria</taxon>
        <taxon>Bacillati</taxon>
        <taxon>Actinomycetota</taxon>
        <taxon>Actinomycetes</taxon>
        <taxon>Kitasatosporales</taxon>
        <taxon>Streptomycetaceae</taxon>
        <taxon>Streptomyces</taxon>
    </lineage>
</organism>
<gene>
    <name evidence="9" type="ORF">B1H18_17075</name>
</gene>
<evidence type="ECO:0000313" key="9">
    <source>
        <dbReference type="EMBL" id="OON77950.1"/>
    </source>
</evidence>
<dbReference type="GO" id="GO:0004673">
    <property type="term" value="F:protein histidine kinase activity"/>
    <property type="evidence" value="ECO:0007669"/>
    <property type="project" value="UniProtKB-EC"/>
</dbReference>
<evidence type="ECO:0000313" key="10">
    <source>
        <dbReference type="Proteomes" id="UP000190539"/>
    </source>
</evidence>
<dbReference type="SUPFAM" id="SSF55874">
    <property type="entry name" value="ATPase domain of HSP90 chaperone/DNA topoisomerase II/histidine kinase"/>
    <property type="match status" value="1"/>
</dbReference>
<feature type="compositionally biased region" description="Low complexity" evidence="7">
    <location>
        <begin position="355"/>
        <end position="364"/>
    </location>
</feature>
<dbReference type="Pfam" id="PF02518">
    <property type="entry name" value="HATPase_c"/>
    <property type="match status" value="1"/>
</dbReference>
<dbReference type="GO" id="GO:0005886">
    <property type="term" value="C:plasma membrane"/>
    <property type="evidence" value="ECO:0007669"/>
    <property type="project" value="TreeGrafter"/>
</dbReference>
<reference evidence="9 10" key="1">
    <citation type="submission" date="2017-02" db="EMBL/GenBank/DDBJ databases">
        <title>Draft Genome Sequence of Streptomyces tsukubaensis F601, a Producer of the immunosuppressant tacrolimus FK506.</title>
        <authorList>
            <person name="Zong G."/>
            <person name="Zhong C."/>
            <person name="Fu J."/>
            <person name="Qin R."/>
            <person name="Cao G."/>
        </authorList>
    </citation>
    <scope>NUCLEOTIDE SEQUENCE [LARGE SCALE GENOMIC DNA]</scope>
    <source>
        <strain evidence="9 10">F601</strain>
    </source>
</reference>
<dbReference type="RefSeq" id="WP_077969003.1">
    <property type="nucleotide sequence ID" value="NZ_CP045178.1"/>
</dbReference>
<dbReference type="GO" id="GO:0000160">
    <property type="term" value="P:phosphorelay signal transduction system"/>
    <property type="evidence" value="ECO:0007669"/>
    <property type="project" value="TreeGrafter"/>
</dbReference>
<dbReference type="GO" id="GO:0005524">
    <property type="term" value="F:ATP binding"/>
    <property type="evidence" value="ECO:0007669"/>
    <property type="project" value="UniProtKB-KW"/>
</dbReference>
<dbReference type="InterPro" id="IPR050428">
    <property type="entry name" value="TCS_sensor_his_kinase"/>
</dbReference>
<keyword evidence="3" id="KW-0597">Phosphoprotein</keyword>
<keyword evidence="4" id="KW-0808">Transferase</keyword>
<dbReference type="PANTHER" id="PTHR45436">
    <property type="entry name" value="SENSOR HISTIDINE KINASE YKOH"/>
    <property type="match status" value="1"/>
</dbReference>
<feature type="region of interest" description="Disordered" evidence="7">
    <location>
        <begin position="298"/>
        <end position="399"/>
    </location>
</feature>
<dbReference type="Gene3D" id="3.30.565.10">
    <property type="entry name" value="Histidine kinase-like ATPase, C-terminal domain"/>
    <property type="match status" value="1"/>
</dbReference>
<protein>
    <recommendedName>
        <fullName evidence="2">histidine kinase</fullName>
        <ecNumber evidence="2">2.7.13.3</ecNumber>
    </recommendedName>
</protein>
<keyword evidence="9" id="KW-0067">ATP-binding</keyword>
<keyword evidence="10" id="KW-1185">Reference proteome</keyword>
<evidence type="ECO:0000256" key="1">
    <source>
        <dbReference type="ARBA" id="ARBA00000085"/>
    </source>
</evidence>
<keyword evidence="5" id="KW-0418">Kinase</keyword>
<feature type="domain" description="Histidine kinase/HSP90-like ATPase" evidence="8">
    <location>
        <begin position="187"/>
        <end position="295"/>
    </location>
</feature>
<sequence length="399" mass="42510">MTNFWQDPTVWALTAGVPVATAVVVRQRKTIRVLRRQKQGVEEDLGALQGSYAHLESTLEELRRGYDEVVRQAKEEAENATNTVLKSAMQTLQGLAAEQQRVISGLQSTYGDSAVLQDLLDVDHMNAQFNRRAQSIAVLCGGWLGRQRGAASVYDVIRGAQGRIRHYQRVEVLSQVDFAVTSRAVEPLALTVAELLDNATSYSAPSSMVEINVRTVPRGICIVIDDAGVGMSEEEKTNASALMSSESAVSVSELGNPPAFGFAVIGALCARFGFTVTIDSTSPYGGVRAVVMVPKDLLTDTPEPRKPSAALAADSGSRSNGSAPVETSDGLPRRRNKRAMALVSDTQPVPPPPSARSAEARVAAMGAFQRGTVDGRSARGPAVERDPSPADSHKGTDAP</sequence>